<evidence type="ECO:0008006" key="4">
    <source>
        <dbReference type="Google" id="ProtNLM"/>
    </source>
</evidence>
<keyword evidence="3" id="KW-1185">Reference proteome</keyword>
<evidence type="ECO:0000313" key="3">
    <source>
        <dbReference type="Proteomes" id="UP001162031"/>
    </source>
</evidence>
<proteinExistence type="predicted"/>
<keyword evidence="1" id="KW-0472">Membrane</keyword>
<comment type="caution">
    <text evidence="2">The sequence shown here is derived from an EMBL/GenBank/DDBJ whole genome shotgun (WGS) entry which is preliminary data.</text>
</comment>
<accession>A0AAV0TA02</accession>
<gene>
    <name evidence="2" type="ORF">HBR001_LOCUS1361</name>
</gene>
<feature type="transmembrane region" description="Helical" evidence="1">
    <location>
        <begin position="416"/>
        <end position="435"/>
    </location>
</feature>
<evidence type="ECO:0000313" key="2">
    <source>
        <dbReference type="EMBL" id="CAI5715050.1"/>
    </source>
</evidence>
<name>A0AAV0TA02_HYABA</name>
<evidence type="ECO:0000256" key="1">
    <source>
        <dbReference type="SAM" id="Phobius"/>
    </source>
</evidence>
<keyword evidence="1" id="KW-1133">Transmembrane helix</keyword>
<protein>
    <recommendedName>
        <fullName evidence="4">Rho-GAP domain-containing protein</fullName>
    </recommendedName>
</protein>
<keyword evidence="1" id="KW-0812">Transmembrane</keyword>
<dbReference type="EMBL" id="CANTFL010000138">
    <property type="protein sequence ID" value="CAI5715050.1"/>
    <property type="molecule type" value="Genomic_DNA"/>
</dbReference>
<reference evidence="2" key="1">
    <citation type="submission" date="2022-12" db="EMBL/GenBank/DDBJ databases">
        <authorList>
            <person name="Webb A."/>
        </authorList>
    </citation>
    <scope>NUCLEOTIDE SEQUENCE</scope>
    <source>
        <strain evidence="2">Hp1</strain>
    </source>
</reference>
<dbReference type="Proteomes" id="UP001162031">
    <property type="component" value="Unassembled WGS sequence"/>
</dbReference>
<sequence length="437" mass="47664">MEGSSPHNDIIDIDETAAADEVLLHLIRSIALFLSVVLAQTAQAATTAAELAQVFLAGTAPTSDVLSAPLTADAVLCRVHATLFAWARREVHANCDVDGFLQEQRVLAIMKTLFRHQRTQPAVQCRILVALLTSYLTRLKAPLVQCEPAGMLASTLDYLLVTKQTTSDSGEPVPEPVLYPLVNAVDSITIEQRECLDALVKLLRWFSAHDPFHKVLAAFIATHHAKLIGVHDTAATRESSDRNVDNALGICFVQTLLQYPDHIFRRDFQCEPFVSTLSHSDTEDDDDSSEDAASSHMNDVSDHLFAAGVGKTCTESSVDMDSNAGDEPAVISTNLSKLKHEKVLVLRHTRRARKTETAMLKKAAAPSLCKHTKHTKAMAPETPRSTKPVDTIEDKREFSIRRKKADGISLLDVHPVFVGIAAVAGTLAALLCAFCHL</sequence>
<dbReference type="AlphaFoldDB" id="A0AAV0TA02"/>
<organism evidence="2 3">
    <name type="scientific">Hyaloperonospora brassicae</name>
    <name type="common">Brassica downy mildew</name>
    <name type="synonym">Peronospora brassicae</name>
    <dbReference type="NCBI Taxonomy" id="162125"/>
    <lineage>
        <taxon>Eukaryota</taxon>
        <taxon>Sar</taxon>
        <taxon>Stramenopiles</taxon>
        <taxon>Oomycota</taxon>
        <taxon>Peronosporomycetes</taxon>
        <taxon>Peronosporales</taxon>
        <taxon>Peronosporaceae</taxon>
        <taxon>Hyaloperonospora</taxon>
    </lineage>
</organism>